<dbReference type="Gene3D" id="2.10.70.100">
    <property type="match status" value="1"/>
</dbReference>
<dbReference type="EMBL" id="JAARLZ010000002">
    <property type="protein sequence ID" value="NII05543.1"/>
    <property type="molecule type" value="Genomic_DNA"/>
</dbReference>
<dbReference type="Gene3D" id="3.30.565.10">
    <property type="entry name" value="Histidine kinase-like ATPase, C-terminal domain"/>
    <property type="match status" value="1"/>
</dbReference>
<dbReference type="InterPro" id="IPR013655">
    <property type="entry name" value="PAS_fold_3"/>
</dbReference>
<dbReference type="NCBIfam" id="TIGR00229">
    <property type="entry name" value="sensory_box"/>
    <property type="match status" value="1"/>
</dbReference>
<dbReference type="PROSITE" id="PS50109">
    <property type="entry name" value="HIS_KIN"/>
    <property type="match status" value="1"/>
</dbReference>
<name>A0A7X5U897_9GAMM</name>
<sequence>MRKHPSSRMDGDRPPSSQGIATPDVPVPEADPAPEPRGVSAELLDRLPAMIWSTRADGHLDYANNRWLEHTGLSFEEASGWNWRAAVHPDDIDGLVAYWSGLIDNEQDGQYEYRLSHPEKGYRWVVSRATAHRDAEGKVLRWYGVRFDIEDRHRAEDALRTSEAYLSQAQRLSQTGSFGIHLPSGRAYWSDETYRICGYERAVEPSLASFLDAAHPDDRQRLRDALSMSKPSDGVALEYRLVRPDGSIRHVRLVAQVIATPDGTEYVGAIIDETESRKASSDLDEARSHLAHVSRIATMGQLAASIAHEVTQPLAGILINCSSTMQWLKSEPIDVEKAQAAIERIIACTEWATSVVNNLHTFARREPPARVALDLNEVIDEAVRFVHAELQRSEVALRLDLAPDLPEVMGDRIQIQQLLINIVNNAIQAMNGGKSALRQISIGTRVDGAASVILDIADTGPGIGDTDASHLFTPFFTTKADGMGMGLAICRTIMDHHGGSIGVSNNPVHGATFHLEFPARR</sequence>
<evidence type="ECO:0000313" key="11">
    <source>
        <dbReference type="Proteomes" id="UP000490980"/>
    </source>
</evidence>
<dbReference type="InterPro" id="IPR003661">
    <property type="entry name" value="HisK_dim/P_dom"/>
</dbReference>
<dbReference type="FunFam" id="3.30.450.20:FF:000099">
    <property type="entry name" value="Sensory box sensor histidine kinase"/>
    <property type="match status" value="1"/>
</dbReference>
<dbReference type="InterPro" id="IPR052162">
    <property type="entry name" value="Sensor_kinase/Photoreceptor"/>
</dbReference>
<dbReference type="InterPro" id="IPR004358">
    <property type="entry name" value="Sig_transdc_His_kin-like_C"/>
</dbReference>
<organism evidence="10 11">
    <name type="scientific">Luteibacter anthropi</name>
    <dbReference type="NCBI Taxonomy" id="564369"/>
    <lineage>
        <taxon>Bacteria</taxon>
        <taxon>Pseudomonadati</taxon>
        <taxon>Pseudomonadota</taxon>
        <taxon>Gammaproteobacteria</taxon>
        <taxon>Lysobacterales</taxon>
        <taxon>Rhodanobacteraceae</taxon>
        <taxon>Luteibacter</taxon>
    </lineage>
</organism>
<dbReference type="Pfam" id="PF08447">
    <property type="entry name" value="PAS_3"/>
    <property type="match status" value="2"/>
</dbReference>
<protein>
    <recommendedName>
        <fullName evidence="2">histidine kinase</fullName>
        <ecNumber evidence="2">2.7.13.3</ecNumber>
    </recommendedName>
</protein>
<keyword evidence="11" id="KW-1185">Reference proteome</keyword>
<proteinExistence type="predicted"/>
<evidence type="ECO:0000313" key="10">
    <source>
        <dbReference type="EMBL" id="NII05543.1"/>
    </source>
</evidence>
<dbReference type="CDD" id="cd00082">
    <property type="entry name" value="HisKA"/>
    <property type="match status" value="1"/>
</dbReference>
<feature type="compositionally biased region" description="Pro residues" evidence="6">
    <location>
        <begin position="25"/>
        <end position="35"/>
    </location>
</feature>
<evidence type="ECO:0000256" key="1">
    <source>
        <dbReference type="ARBA" id="ARBA00000085"/>
    </source>
</evidence>
<dbReference type="AlphaFoldDB" id="A0A7X5U897"/>
<dbReference type="InterPro" id="IPR000014">
    <property type="entry name" value="PAS"/>
</dbReference>
<dbReference type="Pfam" id="PF00512">
    <property type="entry name" value="HisKA"/>
    <property type="match status" value="1"/>
</dbReference>
<dbReference type="InterPro" id="IPR036890">
    <property type="entry name" value="HATPase_C_sf"/>
</dbReference>
<feature type="domain" description="PAS" evidence="8">
    <location>
        <begin position="42"/>
        <end position="106"/>
    </location>
</feature>
<dbReference type="Pfam" id="PF02518">
    <property type="entry name" value="HATPase_c"/>
    <property type="match status" value="1"/>
</dbReference>
<dbReference type="Gene3D" id="3.30.450.20">
    <property type="entry name" value="PAS domain"/>
    <property type="match status" value="2"/>
</dbReference>
<dbReference type="PANTHER" id="PTHR43304:SF1">
    <property type="entry name" value="PAC DOMAIN-CONTAINING PROTEIN"/>
    <property type="match status" value="1"/>
</dbReference>
<dbReference type="InterPro" id="IPR036097">
    <property type="entry name" value="HisK_dim/P_sf"/>
</dbReference>
<feature type="domain" description="PAC" evidence="9">
    <location>
        <begin position="109"/>
        <end position="161"/>
    </location>
</feature>
<evidence type="ECO:0000256" key="4">
    <source>
        <dbReference type="ARBA" id="ARBA00022679"/>
    </source>
</evidence>
<dbReference type="SMART" id="SM00388">
    <property type="entry name" value="HisKA"/>
    <property type="match status" value="1"/>
</dbReference>
<dbReference type="PROSITE" id="PS50112">
    <property type="entry name" value="PAS"/>
    <property type="match status" value="1"/>
</dbReference>
<dbReference type="InterPro" id="IPR001610">
    <property type="entry name" value="PAC"/>
</dbReference>
<dbReference type="RefSeq" id="WP_166946643.1">
    <property type="nucleotide sequence ID" value="NZ_JAARLZ010000002.1"/>
</dbReference>
<keyword evidence="5" id="KW-0418">Kinase</keyword>
<feature type="region of interest" description="Disordered" evidence="6">
    <location>
        <begin position="1"/>
        <end position="38"/>
    </location>
</feature>
<dbReference type="InterPro" id="IPR005467">
    <property type="entry name" value="His_kinase_dom"/>
</dbReference>
<dbReference type="SMART" id="SM00086">
    <property type="entry name" value="PAC"/>
    <property type="match status" value="2"/>
</dbReference>
<dbReference type="SUPFAM" id="SSF47384">
    <property type="entry name" value="Homodimeric domain of signal transducing histidine kinase"/>
    <property type="match status" value="1"/>
</dbReference>
<dbReference type="PRINTS" id="PR00344">
    <property type="entry name" value="BCTRLSENSOR"/>
</dbReference>
<evidence type="ECO:0000256" key="2">
    <source>
        <dbReference type="ARBA" id="ARBA00012438"/>
    </source>
</evidence>
<feature type="domain" description="Histidine kinase" evidence="7">
    <location>
        <begin position="305"/>
        <end position="521"/>
    </location>
</feature>
<dbReference type="InterPro" id="IPR000700">
    <property type="entry name" value="PAS-assoc_C"/>
</dbReference>
<dbReference type="SUPFAM" id="SSF55785">
    <property type="entry name" value="PYP-like sensor domain (PAS domain)"/>
    <property type="match status" value="2"/>
</dbReference>
<dbReference type="InterPro" id="IPR003594">
    <property type="entry name" value="HATPase_dom"/>
</dbReference>
<evidence type="ECO:0000256" key="6">
    <source>
        <dbReference type="SAM" id="MobiDB-lite"/>
    </source>
</evidence>
<keyword evidence="3" id="KW-0597">Phosphoprotein</keyword>
<evidence type="ECO:0000259" key="7">
    <source>
        <dbReference type="PROSITE" id="PS50109"/>
    </source>
</evidence>
<feature type="domain" description="PAC" evidence="9">
    <location>
        <begin position="235"/>
        <end position="285"/>
    </location>
</feature>
<dbReference type="SUPFAM" id="SSF55874">
    <property type="entry name" value="ATPase domain of HSP90 chaperone/DNA topoisomerase II/histidine kinase"/>
    <property type="match status" value="1"/>
</dbReference>
<dbReference type="Gene3D" id="1.10.287.130">
    <property type="match status" value="1"/>
</dbReference>
<evidence type="ECO:0000256" key="3">
    <source>
        <dbReference type="ARBA" id="ARBA00022553"/>
    </source>
</evidence>
<dbReference type="SMART" id="SM00387">
    <property type="entry name" value="HATPase_c"/>
    <property type="match status" value="1"/>
</dbReference>
<dbReference type="PROSITE" id="PS50113">
    <property type="entry name" value="PAC"/>
    <property type="match status" value="2"/>
</dbReference>
<accession>A0A7X5U897</accession>
<dbReference type="Proteomes" id="UP000490980">
    <property type="component" value="Unassembled WGS sequence"/>
</dbReference>
<dbReference type="InterPro" id="IPR035965">
    <property type="entry name" value="PAS-like_dom_sf"/>
</dbReference>
<comment type="catalytic activity">
    <reaction evidence="1">
        <text>ATP + protein L-histidine = ADP + protein N-phospho-L-histidine.</text>
        <dbReference type="EC" id="2.7.13.3"/>
    </reaction>
</comment>
<dbReference type="GO" id="GO:0000155">
    <property type="term" value="F:phosphorelay sensor kinase activity"/>
    <property type="evidence" value="ECO:0007669"/>
    <property type="project" value="InterPro"/>
</dbReference>
<evidence type="ECO:0000256" key="5">
    <source>
        <dbReference type="ARBA" id="ARBA00022777"/>
    </source>
</evidence>
<evidence type="ECO:0000259" key="9">
    <source>
        <dbReference type="PROSITE" id="PS50113"/>
    </source>
</evidence>
<dbReference type="CDD" id="cd00130">
    <property type="entry name" value="PAS"/>
    <property type="match status" value="2"/>
</dbReference>
<dbReference type="SMART" id="SM00091">
    <property type="entry name" value="PAS"/>
    <property type="match status" value="2"/>
</dbReference>
<evidence type="ECO:0000259" key="8">
    <source>
        <dbReference type="PROSITE" id="PS50112"/>
    </source>
</evidence>
<reference evidence="10 11" key="1">
    <citation type="submission" date="2020-03" db="EMBL/GenBank/DDBJ databases">
        <authorList>
            <person name="Lai Q."/>
        </authorList>
    </citation>
    <scope>NUCLEOTIDE SEQUENCE [LARGE SCALE GENOMIC DNA]</scope>
    <source>
        <strain evidence="10 11">CCUG 25036</strain>
    </source>
</reference>
<gene>
    <name evidence="10" type="ORF">HBF25_03955</name>
</gene>
<dbReference type="EC" id="2.7.13.3" evidence="2"/>
<dbReference type="PANTHER" id="PTHR43304">
    <property type="entry name" value="PHYTOCHROME-LIKE PROTEIN CPH1"/>
    <property type="match status" value="1"/>
</dbReference>
<comment type="caution">
    <text evidence="10">The sequence shown here is derived from an EMBL/GenBank/DDBJ whole genome shotgun (WGS) entry which is preliminary data.</text>
</comment>
<keyword evidence="4" id="KW-0808">Transferase</keyword>